<name>A0A1I4K013_9RHOB</name>
<dbReference type="InterPro" id="IPR008949">
    <property type="entry name" value="Isoprenoid_synthase_dom_sf"/>
</dbReference>
<dbReference type="GO" id="GO:0004311">
    <property type="term" value="F:geranylgeranyl diphosphate synthase activity"/>
    <property type="evidence" value="ECO:0007669"/>
    <property type="project" value="InterPro"/>
</dbReference>
<accession>A0A1I4K013</accession>
<keyword evidence="1" id="KW-0808">Transferase</keyword>
<dbReference type="InterPro" id="IPR002060">
    <property type="entry name" value="Squ/phyt_synthse"/>
</dbReference>
<sequence length="257" mass="27218">MRVARLYALCRTVDDIADDIGGSVGRARLLGLHDQIELPAPTDTLAQEAQLLFAGRSAGLRAFGDLVAAAAADVGPTCIADDGMLDDYCMGVAGTVGIMMCALFDIPDRWHVAAADLGKAMQLTNICRDVAEDARAGRRYLPHTRCPFAPEAIADGVPDAVDGASKAMADLLDRADVLYHSGHAGLVALPIRLRLAVAVAASIYAGIGTRLRQRNFAPLQGRAIVPARQKARLAIVALLGESMRSLHVKRVSSNVRT</sequence>
<dbReference type="SUPFAM" id="SSF48576">
    <property type="entry name" value="Terpenoid synthases"/>
    <property type="match status" value="1"/>
</dbReference>
<evidence type="ECO:0000313" key="3">
    <source>
        <dbReference type="Proteomes" id="UP000199550"/>
    </source>
</evidence>
<dbReference type="STRING" id="195913.SAMN04488004_1524"/>
<gene>
    <name evidence="2" type="ORF">SAMN04488004_1524</name>
</gene>
<organism evidence="2 3">
    <name type="scientific">Loktanella salsilacus</name>
    <dbReference type="NCBI Taxonomy" id="195913"/>
    <lineage>
        <taxon>Bacteria</taxon>
        <taxon>Pseudomonadati</taxon>
        <taxon>Pseudomonadota</taxon>
        <taxon>Alphaproteobacteria</taxon>
        <taxon>Rhodobacterales</taxon>
        <taxon>Roseobacteraceae</taxon>
        <taxon>Loktanella</taxon>
    </lineage>
</organism>
<dbReference type="SFLD" id="SFLDG01212">
    <property type="entry name" value="Phytoene_synthase_like"/>
    <property type="match status" value="1"/>
</dbReference>
<proteinExistence type="predicted"/>
<dbReference type="Proteomes" id="UP000199550">
    <property type="component" value="Unassembled WGS sequence"/>
</dbReference>
<dbReference type="InterPro" id="IPR044843">
    <property type="entry name" value="Trans_IPPS_bact-type"/>
</dbReference>
<dbReference type="SFLD" id="SFLDG01018">
    <property type="entry name" value="Squalene/Phytoene_Synthase_Lik"/>
    <property type="match status" value="1"/>
</dbReference>
<dbReference type="PROSITE" id="PS01044">
    <property type="entry name" value="SQUALEN_PHYTOEN_SYN_1"/>
    <property type="match status" value="1"/>
</dbReference>
<dbReference type="GO" id="GO:0008299">
    <property type="term" value="P:isoprenoid biosynthetic process"/>
    <property type="evidence" value="ECO:0007669"/>
    <property type="project" value="UniProtKB-ARBA"/>
</dbReference>
<dbReference type="EMBL" id="FOTF01000052">
    <property type="protein sequence ID" value="SFL71937.1"/>
    <property type="molecule type" value="Genomic_DNA"/>
</dbReference>
<dbReference type="InterPro" id="IPR019845">
    <property type="entry name" value="Squalene/phytoene_synthase_CS"/>
</dbReference>
<protein>
    <submittedName>
        <fullName evidence="2">Phytoene synthase</fullName>
    </submittedName>
</protein>
<dbReference type="SFLD" id="SFLDS00005">
    <property type="entry name" value="Isoprenoid_Synthase_Type_I"/>
    <property type="match status" value="1"/>
</dbReference>
<reference evidence="2 3" key="1">
    <citation type="submission" date="2016-10" db="EMBL/GenBank/DDBJ databases">
        <authorList>
            <person name="de Groot N.N."/>
        </authorList>
    </citation>
    <scope>NUCLEOTIDE SEQUENCE [LARGE SCALE GENOMIC DNA]</scope>
    <source>
        <strain evidence="2 3">DSM 16199</strain>
    </source>
</reference>
<dbReference type="PROSITE" id="PS01045">
    <property type="entry name" value="SQUALEN_PHYTOEN_SYN_2"/>
    <property type="match status" value="1"/>
</dbReference>
<dbReference type="Gene3D" id="1.10.600.10">
    <property type="entry name" value="Farnesyl Diphosphate Synthase"/>
    <property type="match status" value="1"/>
</dbReference>
<keyword evidence="3" id="KW-1185">Reference proteome</keyword>
<evidence type="ECO:0000313" key="2">
    <source>
        <dbReference type="EMBL" id="SFL71937.1"/>
    </source>
</evidence>
<dbReference type="AlphaFoldDB" id="A0A1I4K013"/>
<evidence type="ECO:0000256" key="1">
    <source>
        <dbReference type="ARBA" id="ARBA00022679"/>
    </source>
</evidence>
<dbReference type="PANTHER" id="PTHR31480">
    <property type="entry name" value="BIFUNCTIONAL LYCOPENE CYCLASE/PHYTOENE SYNTHASE"/>
    <property type="match status" value="1"/>
</dbReference>
<dbReference type="Pfam" id="PF00494">
    <property type="entry name" value="SQS_PSY"/>
    <property type="match status" value="1"/>
</dbReference>